<protein>
    <submittedName>
        <fullName evidence="3">2-epi-5-epi-valiolone epimerase</fullName>
        <ecNumber evidence="3">5.1.3.33</ecNumber>
    </submittedName>
</protein>
<keyword evidence="3" id="KW-0413">Isomerase</keyword>
<dbReference type="InterPro" id="IPR029068">
    <property type="entry name" value="Glyas_Bleomycin-R_OHBP_Dase"/>
</dbReference>
<dbReference type="GO" id="GO:0046491">
    <property type="term" value="P:L-methylmalonyl-CoA metabolic process"/>
    <property type="evidence" value="ECO:0007669"/>
    <property type="project" value="TreeGrafter"/>
</dbReference>
<dbReference type="Pfam" id="PF00903">
    <property type="entry name" value="Glyoxalase"/>
    <property type="match status" value="1"/>
</dbReference>
<dbReference type="AlphaFoldDB" id="A0A9E6XUW4"/>
<sequence length="153" mass="16906">MAGLVGIQHVSSTVRDLGETLGWYRDVLGVEPFMTMEAEGPELSAGLRVPGAALDVAFLKVGGAWIELIEYVKPDDTNDDVVLRRCDHGAAHICFEVEDIQAAYQHLLAHDVDCYNEPTYVPAGPLEGAWFLYFDGPEGLKYELHQMPEGWAE</sequence>
<dbReference type="EMBL" id="CP087164">
    <property type="protein sequence ID" value="UGS34863.1"/>
    <property type="molecule type" value="Genomic_DNA"/>
</dbReference>
<dbReference type="PANTHER" id="PTHR43048">
    <property type="entry name" value="METHYLMALONYL-COA EPIMERASE"/>
    <property type="match status" value="1"/>
</dbReference>
<proteinExistence type="predicted"/>
<keyword evidence="1" id="KW-0479">Metal-binding</keyword>
<dbReference type="InterPro" id="IPR004360">
    <property type="entry name" value="Glyas_Fos-R_dOase_dom"/>
</dbReference>
<dbReference type="SUPFAM" id="SSF54593">
    <property type="entry name" value="Glyoxalase/Bleomycin resistance protein/Dihydroxybiphenyl dioxygenase"/>
    <property type="match status" value="1"/>
</dbReference>
<dbReference type="PROSITE" id="PS51819">
    <property type="entry name" value="VOC"/>
    <property type="match status" value="1"/>
</dbReference>
<evidence type="ECO:0000313" key="3">
    <source>
        <dbReference type="EMBL" id="UGS34863.1"/>
    </source>
</evidence>
<dbReference type="EC" id="5.1.3.33" evidence="3"/>
<name>A0A9E6XUW4_9ACTN</name>
<accession>A0A9E6XUW4</accession>
<gene>
    <name evidence="3" type="primary">cetB</name>
    <name evidence="3" type="ORF">DSM104329_01245</name>
</gene>
<evidence type="ECO:0000259" key="2">
    <source>
        <dbReference type="PROSITE" id="PS51819"/>
    </source>
</evidence>
<dbReference type="GO" id="GO:0046872">
    <property type="term" value="F:metal ion binding"/>
    <property type="evidence" value="ECO:0007669"/>
    <property type="project" value="UniProtKB-KW"/>
</dbReference>
<dbReference type="Gene3D" id="3.10.180.10">
    <property type="entry name" value="2,3-Dihydroxybiphenyl 1,2-Dioxygenase, domain 1"/>
    <property type="match status" value="1"/>
</dbReference>
<dbReference type="Proteomes" id="UP001162834">
    <property type="component" value="Chromosome"/>
</dbReference>
<dbReference type="GO" id="GO:0004493">
    <property type="term" value="F:methylmalonyl-CoA epimerase activity"/>
    <property type="evidence" value="ECO:0007669"/>
    <property type="project" value="TreeGrafter"/>
</dbReference>
<dbReference type="InterPro" id="IPR037523">
    <property type="entry name" value="VOC_core"/>
</dbReference>
<evidence type="ECO:0000256" key="1">
    <source>
        <dbReference type="ARBA" id="ARBA00022723"/>
    </source>
</evidence>
<dbReference type="InterPro" id="IPR051785">
    <property type="entry name" value="MMCE/EMCE_epimerase"/>
</dbReference>
<reference evidence="3" key="1">
    <citation type="journal article" date="2022" name="Int. J. Syst. Evol. Microbiol.">
        <title>Pseudomonas aegrilactucae sp. nov. and Pseudomonas morbosilactucae sp. nov., pathogens causing bacterial rot of lettuce in Japan.</title>
        <authorList>
            <person name="Sawada H."/>
            <person name="Fujikawa T."/>
            <person name="Satou M."/>
        </authorList>
    </citation>
    <scope>NUCLEOTIDE SEQUENCE</scope>
    <source>
        <strain evidence="3">0166_1</strain>
    </source>
</reference>
<feature type="domain" description="VOC" evidence="2">
    <location>
        <begin position="6"/>
        <end position="147"/>
    </location>
</feature>
<dbReference type="KEGG" id="sbae:DSM104329_01245"/>
<keyword evidence="4" id="KW-1185">Reference proteome</keyword>
<evidence type="ECO:0000313" key="4">
    <source>
        <dbReference type="Proteomes" id="UP001162834"/>
    </source>
</evidence>
<organism evidence="3 4">
    <name type="scientific">Capillimicrobium parvum</name>
    <dbReference type="NCBI Taxonomy" id="2884022"/>
    <lineage>
        <taxon>Bacteria</taxon>
        <taxon>Bacillati</taxon>
        <taxon>Actinomycetota</taxon>
        <taxon>Thermoleophilia</taxon>
        <taxon>Solirubrobacterales</taxon>
        <taxon>Capillimicrobiaceae</taxon>
        <taxon>Capillimicrobium</taxon>
    </lineage>
</organism>
<dbReference type="PANTHER" id="PTHR43048:SF3">
    <property type="entry name" value="METHYLMALONYL-COA EPIMERASE, MITOCHONDRIAL"/>
    <property type="match status" value="1"/>
</dbReference>